<sequence length="153" mass="16413">MAGEAPLLQADITINAPAAKVWALISDLDSMPKWSPQCRAMKALGAVKVGTKTVNLNRRGALFWPTTATITALDPQKKLSFRVNSNNTEWTYDLEPAGTGTKVTISRHAENGVKPISGALIDRFMGGVPTFEQELVDGMNTSLSRIKSAAEGV</sequence>
<name>A0ABN5YW96_9MYCO</name>
<evidence type="ECO:0000313" key="2">
    <source>
        <dbReference type="Proteomes" id="UP000465609"/>
    </source>
</evidence>
<dbReference type="RefSeq" id="WP_138228555.1">
    <property type="nucleotide sequence ID" value="NZ_AP022577.1"/>
</dbReference>
<dbReference type="CDD" id="cd07812">
    <property type="entry name" value="SRPBCC"/>
    <property type="match status" value="1"/>
</dbReference>
<dbReference type="EMBL" id="AP022577">
    <property type="protein sequence ID" value="BBX86147.1"/>
    <property type="molecule type" value="Genomic_DNA"/>
</dbReference>
<dbReference type="InterPro" id="IPR019587">
    <property type="entry name" value="Polyketide_cyclase/dehydratase"/>
</dbReference>
<dbReference type="Proteomes" id="UP000465609">
    <property type="component" value="Chromosome"/>
</dbReference>
<dbReference type="Gene3D" id="3.30.530.20">
    <property type="match status" value="1"/>
</dbReference>
<organism evidence="1 2">
    <name type="scientific">Mycolicibacterium aubagnense</name>
    <dbReference type="NCBI Taxonomy" id="319707"/>
    <lineage>
        <taxon>Bacteria</taxon>
        <taxon>Bacillati</taxon>
        <taxon>Actinomycetota</taxon>
        <taxon>Actinomycetes</taxon>
        <taxon>Mycobacteriales</taxon>
        <taxon>Mycobacteriaceae</taxon>
        <taxon>Mycolicibacterium</taxon>
    </lineage>
</organism>
<evidence type="ECO:0000313" key="1">
    <source>
        <dbReference type="EMBL" id="BBX86147.1"/>
    </source>
</evidence>
<gene>
    <name evidence="1" type="ORF">MAUB_40200</name>
</gene>
<dbReference type="InterPro" id="IPR023393">
    <property type="entry name" value="START-like_dom_sf"/>
</dbReference>
<dbReference type="SUPFAM" id="SSF55961">
    <property type="entry name" value="Bet v1-like"/>
    <property type="match status" value="1"/>
</dbReference>
<keyword evidence="2" id="KW-1185">Reference proteome</keyword>
<protein>
    <submittedName>
        <fullName evidence="1">Polyketide cyclase</fullName>
    </submittedName>
</protein>
<reference evidence="1 2" key="1">
    <citation type="journal article" date="2019" name="Emerg. Microbes Infect.">
        <title>Comprehensive subspecies identification of 175 nontuberculous mycobacteria species based on 7547 genomic profiles.</title>
        <authorList>
            <person name="Matsumoto Y."/>
            <person name="Kinjo T."/>
            <person name="Motooka D."/>
            <person name="Nabeya D."/>
            <person name="Jung N."/>
            <person name="Uechi K."/>
            <person name="Horii T."/>
            <person name="Iida T."/>
            <person name="Fujita J."/>
            <person name="Nakamura S."/>
        </authorList>
    </citation>
    <scope>NUCLEOTIDE SEQUENCE [LARGE SCALE GENOMIC DNA]</scope>
    <source>
        <strain evidence="1 2">JCM 15296</strain>
    </source>
</reference>
<accession>A0ABN5YW96</accession>
<proteinExistence type="predicted"/>
<dbReference type="Pfam" id="PF10604">
    <property type="entry name" value="Polyketide_cyc2"/>
    <property type="match status" value="1"/>
</dbReference>